<name>A0A832MMB6_UNCEI</name>
<comment type="caution">
    <text evidence="6">The sequence shown here is derived from an EMBL/GenBank/DDBJ whole genome shotgun (WGS) entry which is preliminary data.</text>
</comment>
<evidence type="ECO:0000256" key="4">
    <source>
        <dbReference type="PROSITE-ProRule" id="PRU00433"/>
    </source>
</evidence>
<organism evidence="6">
    <name type="scientific">Eiseniibacteriota bacterium</name>
    <dbReference type="NCBI Taxonomy" id="2212470"/>
    <lineage>
        <taxon>Bacteria</taxon>
        <taxon>Candidatus Eiseniibacteriota</taxon>
    </lineage>
</organism>
<keyword evidence="3 4" id="KW-0408">Iron</keyword>
<dbReference type="Gene3D" id="1.10.1130.10">
    <property type="entry name" value="Flavocytochrome C3, Chain A"/>
    <property type="match status" value="1"/>
</dbReference>
<evidence type="ECO:0000256" key="1">
    <source>
        <dbReference type="ARBA" id="ARBA00022723"/>
    </source>
</evidence>
<dbReference type="InterPro" id="IPR051829">
    <property type="entry name" value="Multiheme_Cytochr_ET"/>
</dbReference>
<proteinExistence type="predicted"/>
<dbReference type="AlphaFoldDB" id="A0A832MMB6"/>
<evidence type="ECO:0000256" key="3">
    <source>
        <dbReference type="ARBA" id="ARBA00023004"/>
    </source>
</evidence>
<keyword evidence="4" id="KW-0349">Heme</keyword>
<evidence type="ECO:0000313" key="6">
    <source>
        <dbReference type="EMBL" id="HGZ42758.1"/>
    </source>
</evidence>
<protein>
    <recommendedName>
        <fullName evidence="5">Cytochrome c domain-containing protein</fullName>
    </recommendedName>
</protein>
<dbReference type="GO" id="GO:0046872">
    <property type="term" value="F:metal ion binding"/>
    <property type="evidence" value="ECO:0007669"/>
    <property type="project" value="UniProtKB-KW"/>
</dbReference>
<dbReference type="PROSITE" id="PS51257">
    <property type="entry name" value="PROKAR_LIPOPROTEIN"/>
    <property type="match status" value="1"/>
</dbReference>
<dbReference type="InterPro" id="IPR009056">
    <property type="entry name" value="Cyt_c-like_dom"/>
</dbReference>
<dbReference type="PANTHER" id="PTHR35038">
    <property type="entry name" value="DISSIMILATORY SULFITE REDUCTASE SIRA"/>
    <property type="match status" value="1"/>
</dbReference>
<evidence type="ECO:0000259" key="5">
    <source>
        <dbReference type="PROSITE" id="PS51007"/>
    </source>
</evidence>
<dbReference type="PROSITE" id="PS51007">
    <property type="entry name" value="CYTC"/>
    <property type="match status" value="1"/>
</dbReference>
<dbReference type="SUPFAM" id="SSF48695">
    <property type="entry name" value="Multiheme cytochromes"/>
    <property type="match status" value="1"/>
</dbReference>
<sequence length="348" mass="37663">MAAFGRCWSLVAVVAVAAIGLTGCERKITRVEVVQEPQSCFNCHSDQNTQLVDAEQQWENSRHSTGSTLNENDSTCKGCHTSEGFIARATGVTAPSTIENPTAIHCFTCHAPHTSGDFRLRWTTVPALANAVSFDLGSGNICAACHQARRNVATYITDPITMSTRFGPHHSNQADMLIGTNGYEYAGYTYNRTSHREATTASGKDGCLECHFKATSQYVVGGHSFNMRAEVHGEEVLNVGACEPCHGPQDDFADIGPGYSYRDSIEILAADLRARLVAANLLDATTGLPRAVRTSRDSAGAVWNYLMVEEDRSVGMHNPAYAKDLLRSSILFLTPPPPLAAHVRGSRD</sequence>
<dbReference type="GO" id="GO:0009055">
    <property type="term" value="F:electron transfer activity"/>
    <property type="evidence" value="ECO:0007669"/>
    <property type="project" value="InterPro"/>
</dbReference>
<evidence type="ECO:0000256" key="2">
    <source>
        <dbReference type="ARBA" id="ARBA00022729"/>
    </source>
</evidence>
<keyword evidence="2" id="KW-0732">Signal</keyword>
<dbReference type="EMBL" id="DSQF01000012">
    <property type="protein sequence ID" value="HGZ42758.1"/>
    <property type="molecule type" value="Genomic_DNA"/>
</dbReference>
<dbReference type="PANTHER" id="PTHR35038:SF10">
    <property type="entry name" value="HIGH-MOLECULAR-WEIGHT CYTOCHROME C"/>
    <property type="match status" value="1"/>
</dbReference>
<gene>
    <name evidence="6" type="ORF">ENR23_04900</name>
</gene>
<dbReference type="InterPro" id="IPR036280">
    <property type="entry name" value="Multihaem_cyt_sf"/>
</dbReference>
<feature type="domain" description="Cytochrome c" evidence="5">
    <location>
        <begin position="228"/>
        <end position="310"/>
    </location>
</feature>
<dbReference type="GO" id="GO:0020037">
    <property type="term" value="F:heme binding"/>
    <property type="evidence" value="ECO:0007669"/>
    <property type="project" value="InterPro"/>
</dbReference>
<reference evidence="6" key="1">
    <citation type="journal article" date="2020" name="mSystems">
        <title>Genome- and Community-Level Interaction Insights into Carbon Utilization and Element Cycling Functions of Hydrothermarchaeota in Hydrothermal Sediment.</title>
        <authorList>
            <person name="Zhou Z."/>
            <person name="Liu Y."/>
            <person name="Xu W."/>
            <person name="Pan J."/>
            <person name="Luo Z.H."/>
            <person name="Li M."/>
        </authorList>
    </citation>
    <scope>NUCLEOTIDE SEQUENCE [LARGE SCALE GENOMIC DNA]</scope>
    <source>
        <strain evidence="6">SpSt-381</strain>
    </source>
</reference>
<accession>A0A832MMB6</accession>
<keyword evidence="1 4" id="KW-0479">Metal-binding</keyword>